<dbReference type="AlphaFoldDB" id="A0A9P5NQ37"/>
<evidence type="ECO:0000313" key="1">
    <source>
        <dbReference type="EMBL" id="KAF8901004.1"/>
    </source>
</evidence>
<dbReference type="EMBL" id="JADNYJ010000044">
    <property type="protein sequence ID" value="KAF8901004.1"/>
    <property type="molecule type" value="Genomic_DNA"/>
</dbReference>
<evidence type="ECO:0000313" key="2">
    <source>
        <dbReference type="Proteomes" id="UP000724874"/>
    </source>
</evidence>
<sequence>MACGLSTHIVLIPSRSTAAYFQELRWGIASTHVLDFSPELYISLDHCKLAQRLHREKSLPVVHHSEVLKNIPT</sequence>
<organism evidence="1 2">
    <name type="scientific">Gymnopilus junonius</name>
    <name type="common">Spectacular rustgill mushroom</name>
    <name type="synonym">Gymnopilus spectabilis subsp. junonius</name>
    <dbReference type="NCBI Taxonomy" id="109634"/>
    <lineage>
        <taxon>Eukaryota</taxon>
        <taxon>Fungi</taxon>
        <taxon>Dikarya</taxon>
        <taxon>Basidiomycota</taxon>
        <taxon>Agaricomycotina</taxon>
        <taxon>Agaricomycetes</taxon>
        <taxon>Agaricomycetidae</taxon>
        <taxon>Agaricales</taxon>
        <taxon>Agaricineae</taxon>
        <taxon>Hymenogastraceae</taxon>
        <taxon>Gymnopilus</taxon>
    </lineage>
</organism>
<comment type="caution">
    <text evidence="1">The sequence shown here is derived from an EMBL/GenBank/DDBJ whole genome shotgun (WGS) entry which is preliminary data.</text>
</comment>
<proteinExistence type="predicted"/>
<gene>
    <name evidence="1" type="ORF">CPB84DRAFT_1778225</name>
</gene>
<accession>A0A9P5NQ37</accession>
<protein>
    <submittedName>
        <fullName evidence="1">Uncharacterized protein</fullName>
    </submittedName>
</protein>
<name>A0A9P5NQ37_GYMJU</name>
<keyword evidence="2" id="KW-1185">Reference proteome</keyword>
<dbReference type="Proteomes" id="UP000724874">
    <property type="component" value="Unassembled WGS sequence"/>
</dbReference>
<reference evidence="1" key="1">
    <citation type="submission" date="2020-11" db="EMBL/GenBank/DDBJ databases">
        <authorList>
            <consortium name="DOE Joint Genome Institute"/>
            <person name="Ahrendt S."/>
            <person name="Riley R."/>
            <person name="Andreopoulos W."/>
            <person name="LaButti K."/>
            <person name="Pangilinan J."/>
            <person name="Ruiz-duenas F.J."/>
            <person name="Barrasa J.M."/>
            <person name="Sanchez-Garcia M."/>
            <person name="Camarero S."/>
            <person name="Miyauchi S."/>
            <person name="Serrano A."/>
            <person name="Linde D."/>
            <person name="Babiker R."/>
            <person name="Drula E."/>
            <person name="Ayuso-Fernandez I."/>
            <person name="Pacheco R."/>
            <person name="Padilla G."/>
            <person name="Ferreira P."/>
            <person name="Barriuso J."/>
            <person name="Kellner H."/>
            <person name="Castanera R."/>
            <person name="Alfaro M."/>
            <person name="Ramirez L."/>
            <person name="Pisabarro A.G."/>
            <person name="Kuo A."/>
            <person name="Tritt A."/>
            <person name="Lipzen A."/>
            <person name="He G."/>
            <person name="Yan M."/>
            <person name="Ng V."/>
            <person name="Cullen D."/>
            <person name="Martin F."/>
            <person name="Rosso M.-N."/>
            <person name="Henrissat B."/>
            <person name="Hibbett D."/>
            <person name="Martinez A.T."/>
            <person name="Grigoriev I.V."/>
        </authorList>
    </citation>
    <scope>NUCLEOTIDE SEQUENCE</scope>
    <source>
        <strain evidence="1">AH 44721</strain>
    </source>
</reference>